<dbReference type="Proteomes" id="UP000887578">
    <property type="component" value="Unplaced"/>
</dbReference>
<dbReference type="AlphaFoldDB" id="A0A914R071"/>
<evidence type="ECO:0000313" key="2">
    <source>
        <dbReference type="WBParaSite" id="PDA_v2.g9837.t1"/>
    </source>
</evidence>
<organism evidence="1 2">
    <name type="scientific">Panagrolaimus davidi</name>
    <dbReference type="NCBI Taxonomy" id="227884"/>
    <lineage>
        <taxon>Eukaryota</taxon>
        <taxon>Metazoa</taxon>
        <taxon>Ecdysozoa</taxon>
        <taxon>Nematoda</taxon>
        <taxon>Chromadorea</taxon>
        <taxon>Rhabditida</taxon>
        <taxon>Tylenchina</taxon>
        <taxon>Panagrolaimomorpha</taxon>
        <taxon>Panagrolaimoidea</taxon>
        <taxon>Panagrolaimidae</taxon>
        <taxon>Panagrolaimus</taxon>
    </lineage>
</organism>
<evidence type="ECO:0000313" key="1">
    <source>
        <dbReference type="Proteomes" id="UP000887578"/>
    </source>
</evidence>
<dbReference type="WBParaSite" id="PDA_v2.g9837.t1">
    <property type="protein sequence ID" value="PDA_v2.g9837.t1"/>
    <property type="gene ID" value="PDA_v2.g9837"/>
</dbReference>
<protein>
    <submittedName>
        <fullName evidence="2">Uncharacterized protein</fullName>
    </submittedName>
</protein>
<name>A0A914R071_9BILA</name>
<accession>A0A914R071</accession>
<reference evidence="2" key="1">
    <citation type="submission" date="2022-11" db="UniProtKB">
        <authorList>
            <consortium name="WormBaseParasite"/>
        </authorList>
    </citation>
    <scope>IDENTIFICATION</scope>
</reference>
<sequence>MEATENQNLELFITDPTILNILSIPNADERQQKLIEYEKKLLPDFEETSKIAKNVLKQCQELLENF</sequence>
<proteinExistence type="predicted"/>
<keyword evidence="1" id="KW-1185">Reference proteome</keyword>